<reference evidence="1" key="1">
    <citation type="submission" date="2020-09" db="EMBL/GenBank/DDBJ databases">
        <title>Genome-Enabled Discovery of Anthraquinone Biosynthesis in Senna tora.</title>
        <authorList>
            <person name="Kang S.-H."/>
            <person name="Pandey R.P."/>
            <person name="Lee C.-M."/>
            <person name="Sim J.-S."/>
            <person name="Jeong J.-T."/>
            <person name="Choi B.-S."/>
            <person name="Jung M."/>
            <person name="Ginzburg D."/>
            <person name="Zhao K."/>
            <person name="Won S.Y."/>
            <person name="Oh T.-J."/>
            <person name="Yu Y."/>
            <person name="Kim N.-H."/>
            <person name="Lee O.R."/>
            <person name="Lee T.-H."/>
            <person name="Bashyal P."/>
            <person name="Kim T.-S."/>
            <person name="Lee W.-H."/>
            <person name="Kawkins C."/>
            <person name="Kim C.-K."/>
            <person name="Kim J.S."/>
            <person name="Ahn B.O."/>
            <person name="Rhee S.Y."/>
            <person name="Sohng J.K."/>
        </authorList>
    </citation>
    <scope>NUCLEOTIDE SEQUENCE</scope>
    <source>
        <tissue evidence="1">Leaf</tissue>
    </source>
</reference>
<organism evidence="1 2">
    <name type="scientific">Senna tora</name>
    <dbReference type="NCBI Taxonomy" id="362788"/>
    <lineage>
        <taxon>Eukaryota</taxon>
        <taxon>Viridiplantae</taxon>
        <taxon>Streptophyta</taxon>
        <taxon>Embryophyta</taxon>
        <taxon>Tracheophyta</taxon>
        <taxon>Spermatophyta</taxon>
        <taxon>Magnoliopsida</taxon>
        <taxon>eudicotyledons</taxon>
        <taxon>Gunneridae</taxon>
        <taxon>Pentapetalae</taxon>
        <taxon>rosids</taxon>
        <taxon>fabids</taxon>
        <taxon>Fabales</taxon>
        <taxon>Fabaceae</taxon>
        <taxon>Caesalpinioideae</taxon>
        <taxon>Cassia clade</taxon>
        <taxon>Senna</taxon>
    </lineage>
</organism>
<dbReference type="EMBL" id="JAAIUW010000008">
    <property type="protein sequence ID" value="KAF7821298.1"/>
    <property type="molecule type" value="Genomic_DNA"/>
</dbReference>
<comment type="caution">
    <text evidence="1">The sequence shown here is derived from an EMBL/GenBank/DDBJ whole genome shotgun (WGS) entry which is preliminary data.</text>
</comment>
<proteinExistence type="predicted"/>
<dbReference type="AlphaFoldDB" id="A0A834WHQ8"/>
<keyword evidence="2" id="KW-1185">Reference proteome</keyword>
<evidence type="ECO:0000313" key="1">
    <source>
        <dbReference type="EMBL" id="KAF7821298.1"/>
    </source>
</evidence>
<protein>
    <submittedName>
        <fullName evidence="1">Senescence-associated protein</fullName>
    </submittedName>
</protein>
<accession>A0A834WHQ8</accession>
<sequence>MVQVSSPLADTRSTQEPKHAMIVRVAIHNHDDNVSTSISTAWA</sequence>
<evidence type="ECO:0000313" key="2">
    <source>
        <dbReference type="Proteomes" id="UP000634136"/>
    </source>
</evidence>
<name>A0A834WHQ8_9FABA</name>
<dbReference type="Proteomes" id="UP000634136">
    <property type="component" value="Unassembled WGS sequence"/>
</dbReference>
<gene>
    <name evidence="1" type="ORF">G2W53_026753</name>
</gene>